<gene>
    <name evidence="1" type="ORF">FE257_004641</name>
</gene>
<accession>A0AAD4GZF5</accession>
<evidence type="ECO:0000313" key="2">
    <source>
        <dbReference type="Proteomes" id="UP001194746"/>
    </source>
</evidence>
<dbReference type="Proteomes" id="UP001194746">
    <property type="component" value="Unassembled WGS sequence"/>
</dbReference>
<keyword evidence="2" id="KW-1185">Reference proteome</keyword>
<comment type="caution">
    <text evidence="1">The sequence shown here is derived from an EMBL/GenBank/DDBJ whole genome shotgun (WGS) entry which is preliminary data.</text>
</comment>
<sequence length="228" mass="25423">MPRRNLRAHAIRPKIYFSMPCLRTCTKEYTLDMAQPVPFSVDCLLDATASVLCHQCSARKSLCSPASAGMLGNAKELSVAIETCRTVFFVRVQGTLDENKENDVDMDPAVLEPVSAAILGLVKAFDNAEMAHRKEHRLTDSKKTKAAALREYHDHLNVRRGLPNSTPLLRLLPGDEGYVAWLAAKMNFEQRIAAVLRDYFEGADATTLSYDFDNGLDLSLGWDFLDEL</sequence>
<reference evidence="1" key="1">
    <citation type="journal article" date="2019" name="Beilstein J. Org. Chem.">
        <title>Nanangenines: drimane sesquiterpenoids as the dominant metabolite cohort of a novel Australian fungus, Aspergillus nanangensis.</title>
        <authorList>
            <person name="Lacey H.J."/>
            <person name="Gilchrist C.L.M."/>
            <person name="Crombie A."/>
            <person name="Kalaitzis J.A."/>
            <person name="Vuong D."/>
            <person name="Rutledge P.J."/>
            <person name="Turner P."/>
            <person name="Pitt J.I."/>
            <person name="Lacey E."/>
            <person name="Chooi Y.H."/>
            <person name="Piggott A.M."/>
        </authorList>
    </citation>
    <scope>NUCLEOTIDE SEQUENCE</scope>
    <source>
        <strain evidence="1">MST-FP2251</strain>
    </source>
</reference>
<dbReference type="AlphaFoldDB" id="A0AAD4GZF5"/>
<dbReference type="EMBL" id="VCAU01000002">
    <property type="protein sequence ID" value="KAF9895017.1"/>
    <property type="molecule type" value="Genomic_DNA"/>
</dbReference>
<reference evidence="1" key="2">
    <citation type="submission" date="2020-02" db="EMBL/GenBank/DDBJ databases">
        <authorList>
            <person name="Gilchrist C.L.M."/>
            <person name="Chooi Y.-H."/>
        </authorList>
    </citation>
    <scope>NUCLEOTIDE SEQUENCE</scope>
    <source>
        <strain evidence="1">MST-FP2251</strain>
    </source>
</reference>
<evidence type="ECO:0000313" key="1">
    <source>
        <dbReference type="EMBL" id="KAF9895017.1"/>
    </source>
</evidence>
<proteinExistence type="predicted"/>
<protein>
    <submittedName>
        <fullName evidence="1">Uncharacterized protein</fullName>
    </submittedName>
</protein>
<name>A0AAD4GZF5_ASPNN</name>
<organism evidence="1 2">
    <name type="scientific">Aspergillus nanangensis</name>
    <dbReference type="NCBI Taxonomy" id="2582783"/>
    <lineage>
        <taxon>Eukaryota</taxon>
        <taxon>Fungi</taxon>
        <taxon>Dikarya</taxon>
        <taxon>Ascomycota</taxon>
        <taxon>Pezizomycotina</taxon>
        <taxon>Eurotiomycetes</taxon>
        <taxon>Eurotiomycetidae</taxon>
        <taxon>Eurotiales</taxon>
        <taxon>Aspergillaceae</taxon>
        <taxon>Aspergillus</taxon>
        <taxon>Aspergillus subgen. Circumdati</taxon>
    </lineage>
</organism>